<organism evidence="2 3">
    <name type="scientific">Gloeothece verrucosa (strain PCC 7822)</name>
    <name type="common">Cyanothece sp. (strain PCC 7822)</name>
    <dbReference type="NCBI Taxonomy" id="497965"/>
    <lineage>
        <taxon>Bacteria</taxon>
        <taxon>Bacillati</taxon>
        <taxon>Cyanobacteriota</taxon>
        <taxon>Cyanophyceae</taxon>
        <taxon>Oscillatoriophycideae</taxon>
        <taxon>Chroococcales</taxon>
        <taxon>Aphanothecaceae</taxon>
        <taxon>Gloeothece</taxon>
        <taxon>Gloeothece verrucosa</taxon>
    </lineage>
</organism>
<evidence type="ECO:0000256" key="1">
    <source>
        <dbReference type="SAM" id="Phobius"/>
    </source>
</evidence>
<name>E0ULA4_GLOV7</name>
<keyword evidence="1" id="KW-0812">Transmembrane</keyword>
<dbReference type="HOGENOM" id="CLU_2914799_0_0_3"/>
<geneLocation type="plasmid" evidence="2 3">
    <name>Cy782201</name>
</geneLocation>
<feature type="transmembrane region" description="Helical" evidence="1">
    <location>
        <begin position="34"/>
        <end position="54"/>
    </location>
</feature>
<evidence type="ECO:0000313" key="3">
    <source>
        <dbReference type="Proteomes" id="UP000008206"/>
    </source>
</evidence>
<protein>
    <submittedName>
        <fullName evidence="2">Uncharacterized protein</fullName>
    </submittedName>
</protein>
<feature type="transmembrane region" description="Helical" evidence="1">
    <location>
        <begin position="6"/>
        <end position="22"/>
    </location>
</feature>
<gene>
    <name evidence="2" type="ordered locus">Cyan7822_5880</name>
</gene>
<dbReference type="Proteomes" id="UP000008206">
    <property type="component" value="Plasmid Cy782201"/>
</dbReference>
<dbReference type="AlphaFoldDB" id="E0ULA4"/>
<proteinExistence type="predicted"/>
<keyword evidence="2" id="KW-0614">Plasmid</keyword>
<evidence type="ECO:0000313" key="2">
    <source>
        <dbReference type="EMBL" id="ADN17734.1"/>
    </source>
</evidence>
<keyword evidence="1" id="KW-1133">Transmembrane helix</keyword>
<accession>E0ULA4</accession>
<reference evidence="3" key="1">
    <citation type="journal article" date="2011" name="MBio">
        <title>Novel metabolic attributes of the genus Cyanothece, comprising a group of unicellular nitrogen-fixing Cyanobacteria.</title>
        <authorList>
            <person name="Bandyopadhyay A."/>
            <person name="Elvitigala T."/>
            <person name="Welsh E."/>
            <person name="Stockel J."/>
            <person name="Liberton M."/>
            <person name="Min H."/>
            <person name="Sherman L.A."/>
            <person name="Pakrasi H.B."/>
        </authorList>
    </citation>
    <scope>NUCLEOTIDE SEQUENCE [LARGE SCALE GENOMIC DNA]</scope>
    <source>
        <strain evidence="3">PCC 7822</strain>
        <plasmid evidence="3">Cy782201</plasmid>
    </source>
</reference>
<keyword evidence="3" id="KW-1185">Reference proteome</keyword>
<dbReference type="KEGG" id="cyj:Cyan7822_5880"/>
<keyword evidence="1" id="KW-0472">Membrane</keyword>
<sequence length="61" mass="6898">MLEFIYIMLIVFAVEIFFVLKASNETQALKRIGLILISIGIVILVTFGNIVIVLKTTRFIP</sequence>
<dbReference type="EMBL" id="CP002199">
    <property type="protein sequence ID" value="ADN17734.1"/>
    <property type="molecule type" value="Genomic_DNA"/>
</dbReference>